<sequence>MNAQFELKAVEAGVLKVAYLESGSPSGKPVLLLHGFPYDVHAFDETTSLLVAKGCRVITPYLRGFGDTRFLNPETPRSGQQAALAHDLIALMNAVGISSAVLAGFDWGGRIACIASALWPERVKGLVSDGYSIQNIAKSGEPLPPETESQYWYQYYFHGERGRAGLTTYRRELCEKLWNTWSPNWNFDSATFARTAASFDNPDFVEVVIHSYRHRFGLTPGDPLLDVTEAKLATIPSISIPTITLHGAADTVTPPSISECDRSFFTSTYERRVIPSVGHNLPQEAPHAFAEAVQSLAL</sequence>
<dbReference type="OrthoDB" id="9780765at2"/>
<protein>
    <submittedName>
        <fullName evidence="2">Alpha/beta hydrolase</fullName>
    </submittedName>
</protein>
<evidence type="ECO:0000313" key="3">
    <source>
        <dbReference type="Proteomes" id="UP000307541"/>
    </source>
</evidence>
<dbReference type="SUPFAM" id="SSF53474">
    <property type="entry name" value="alpha/beta-Hydrolases"/>
    <property type="match status" value="1"/>
</dbReference>
<evidence type="ECO:0000259" key="1">
    <source>
        <dbReference type="Pfam" id="PF00561"/>
    </source>
</evidence>
<dbReference type="GO" id="GO:0046464">
    <property type="term" value="P:acylglycerol catabolic process"/>
    <property type="evidence" value="ECO:0007669"/>
    <property type="project" value="TreeGrafter"/>
</dbReference>
<keyword evidence="3" id="KW-1185">Reference proteome</keyword>
<comment type="caution">
    <text evidence="2">The sequence shown here is derived from an EMBL/GenBank/DDBJ whole genome shotgun (WGS) entry which is preliminary data.</text>
</comment>
<name>A0A4T2A7G4_9PSED</name>
<dbReference type="PANTHER" id="PTHR43798:SF33">
    <property type="entry name" value="HYDROLASE, PUTATIVE (AFU_ORTHOLOGUE AFUA_2G14860)-RELATED"/>
    <property type="match status" value="1"/>
</dbReference>
<dbReference type="RefSeq" id="WP_136664244.1">
    <property type="nucleotide sequence ID" value="NZ_RFLV01000001.1"/>
</dbReference>
<dbReference type="InterPro" id="IPR000073">
    <property type="entry name" value="AB_hydrolase_1"/>
</dbReference>
<dbReference type="GO" id="GO:0047372">
    <property type="term" value="F:monoacylglycerol lipase activity"/>
    <property type="evidence" value="ECO:0007669"/>
    <property type="project" value="TreeGrafter"/>
</dbReference>
<dbReference type="AlphaFoldDB" id="A0A4T2A7G4"/>
<dbReference type="Pfam" id="PF00561">
    <property type="entry name" value="Abhydrolase_1"/>
    <property type="match status" value="1"/>
</dbReference>
<dbReference type="Gene3D" id="3.40.50.1820">
    <property type="entry name" value="alpha/beta hydrolase"/>
    <property type="match status" value="1"/>
</dbReference>
<dbReference type="EMBL" id="RFLV01000001">
    <property type="protein sequence ID" value="TIH10966.1"/>
    <property type="molecule type" value="Genomic_DNA"/>
</dbReference>
<dbReference type="InterPro" id="IPR050266">
    <property type="entry name" value="AB_hydrolase_sf"/>
</dbReference>
<dbReference type="PANTHER" id="PTHR43798">
    <property type="entry name" value="MONOACYLGLYCEROL LIPASE"/>
    <property type="match status" value="1"/>
</dbReference>
<dbReference type="InterPro" id="IPR000639">
    <property type="entry name" value="Epox_hydrolase-like"/>
</dbReference>
<evidence type="ECO:0000313" key="2">
    <source>
        <dbReference type="EMBL" id="TIH10966.1"/>
    </source>
</evidence>
<dbReference type="PRINTS" id="PR00412">
    <property type="entry name" value="EPOXHYDRLASE"/>
</dbReference>
<dbReference type="InterPro" id="IPR029058">
    <property type="entry name" value="AB_hydrolase_fold"/>
</dbReference>
<feature type="domain" description="AB hydrolase-1" evidence="1">
    <location>
        <begin position="28"/>
        <end position="281"/>
    </location>
</feature>
<dbReference type="Proteomes" id="UP000307541">
    <property type="component" value="Unassembled WGS sequence"/>
</dbReference>
<dbReference type="GO" id="GO:0016020">
    <property type="term" value="C:membrane"/>
    <property type="evidence" value="ECO:0007669"/>
    <property type="project" value="TreeGrafter"/>
</dbReference>
<accession>A0A4T2A7G4</accession>
<reference evidence="2 3" key="1">
    <citation type="submission" date="2018-10" db="EMBL/GenBank/DDBJ databases">
        <title>Pseudomonas leptonychotis sp. nov., isolated from Weddell seals in Antarctica.</title>
        <authorList>
            <person name="Novakova D."/>
            <person name="Svec P."/>
            <person name="Kralova S."/>
            <person name="Kristofova L."/>
            <person name="Zeman M."/>
            <person name="Pantucek R."/>
            <person name="Maslanova I."/>
            <person name="Sedlacek I."/>
        </authorList>
    </citation>
    <scope>NUCLEOTIDE SEQUENCE [LARGE SCALE GENOMIC DNA]</scope>
    <source>
        <strain evidence="2 3">CCM 8849</strain>
    </source>
</reference>
<gene>
    <name evidence="2" type="ORF">D8779_09900</name>
</gene>
<keyword evidence="2" id="KW-0378">Hydrolase</keyword>
<proteinExistence type="predicted"/>
<organism evidence="2 3">
    <name type="scientific">Pseudomonas leptonychotis</name>
    <dbReference type="NCBI Taxonomy" id="2448482"/>
    <lineage>
        <taxon>Bacteria</taxon>
        <taxon>Pseudomonadati</taxon>
        <taxon>Pseudomonadota</taxon>
        <taxon>Gammaproteobacteria</taxon>
        <taxon>Pseudomonadales</taxon>
        <taxon>Pseudomonadaceae</taxon>
        <taxon>Pseudomonas</taxon>
    </lineage>
</organism>